<dbReference type="GO" id="GO:0016989">
    <property type="term" value="F:sigma factor antagonist activity"/>
    <property type="evidence" value="ECO:0007669"/>
    <property type="project" value="TreeGrafter"/>
</dbReference>
<evidence type="ECO:0000256" key="9">
    <source>
        <dbReference type="ARBA" id="ARBA00029829"/>
    </source>
</evidence>
<keyword evidence="3" id="KW-1003">Cell membrane</keyword>
<keyword evidence="4 11" id="KW-0812">Transmembrane</keyword>
<keyword evidence="14" id="KW-1185">Reference proteome</keyword>
<dbReference type="EMBL" id="JACCBM010000001">
    <property type="protein sequence ID" value="NYD70401.1"/>
    <property type="molecule type" value="Genomic_DNA"/>
</dbReference>
<evidence type="ECO:0000256" key="7">
    <source>
        <dbReference type="ARBA" id="ARBA00023136"/>
    </source>
</evidence>
<dbReference type="Proteomes" id="UP000549913">
    <property type="component" value="Unassembled WGS sequence"/>
</dbReference>
<feature type="transmembrane region" description="Helical" evidence="11">
    <location>
        <begin position="152"/>
        <end position="174"/>
    </location>
</feature>
<organism evidence="13 14">
    <name type="scientific">Herbiconiux flava</name>
    <dbReference type="NCBI Taxonomy" id="881268"/>
    <lineage>
        <taxon>Bacteria</taxon>
        <taxon>Bacillati</taxon>
        <taxon>Actinomycetota</taxon>
        <taxon>Actinomycetes</taxon>
        <taxon>Micrococcales</taxon>
        <taxon>Microbacteriaceae</taxon>
        <taxon>Herbiconiux</taxon>
    </lineage>
</organism>
<dbReference type="InterPro" id="IPR041916">
    <property type="entry name" value="Anti_sigma_zinc_sf"/>
</dbReference>
<comment type="subcellular location">
    <subcellularLocation>
        <location evidence="2">Cell membrane</location>
    </subcellularLocation>
    <subcellularLocation>
        <location evidence="1">Membrane</location>
        <topology evidence="1">Single-pass membrane protein</topology>
    </subcellularLocation>
</comment>
<evidence type="ECO:0000256" key="5">
    <source>
        <dbReference type="ARBA" id="ARBA00022989"/>
    </source>
</evidence>
<evidence type="ECO:0000256" key="11">
    <source>
        <dbReference type="SAM" id="Phobius"/>
    </source>
</evidence>
<keyword evidence="6" id="KW-0805">Transcription regulation</keyword>
<feature type="domain" description="Anti-sigma K factor RskA C-terminal" evidence="12">
    <location>
        <begin position="154"/>
        <end position="295"/>
    </location>
</feature>
<dbReference type="AlphaFoldDB" id="A0A852SNH9"/>
<comment type="caution">
    <text evidence="13">The sequence shown here is derived from an EMBL/GenBank/DDBJ whole genome shotgun (WGS) entry which is preliminary data.</text>
</comment>
<dbReference type="GO" id="GO:0006417">
    <property type="term" value="P:regulation of translation"/>
    <property type="evidence" value="ECO:0007669"/>
    <property type="project" value="TreeGrafter"/>
</dbReference>
<reference evidence="13 14" key="1">
    <citation type="submission" date="2020-07" db="EMBL/GenBank/DDBJ databases">
        <title>Sequencing the genomes of 1000 actinobacteria strains.</title>
        <authorList>
            <person name="Klenk H.-P."/>
        </authorList>
    </citation>
    <scope>NUCLEOTIDE SEQUENCE [LARGE SCALE GENOMIC DNA]</scope>
    <source>
        <strain evidence="13 14">DSM 26474</strain>
    </source>
</reference>
<dbReference type="Pfam" id="PF10099">
    <property type="entry name" value="RskA_C"/>
    <property type="match status" value="1"/>
</dbReference>
<evidence type="ECO:0000256" key="6">
    <source>
        <dbReference type="ARBA" id="ARBA00023015"/>
    </source>
</evidence>
<proteinExistence type="predicted"/>
<name>A0A852SNH9_9MICO</name>
<evidence type="ECO:0000313" key="13">
    <source>
        <dbReference type="EMBL" id="NYD70401.1"/>
    </source>
</evidence>
<dbReference type="InterPro" id="IPR018764">
    <property type="entry name" value="RskA_C"/>
</dbReference>
<evidence type="ECO:0000256" key="2">
    <source>
        <dbReference type="ARBA" id="ARBA00004236"/>
    </source>
</evidence>
<evidence type="ECO:0000256" key="3">
    <source>
        <dbReference type="ARBA" id="ARBA00022475"/>
    </source>
</evidence>
<keyword evidence="7 11" id="KW-0472">Membrane</keyword>
<evidence type="ECO:0000256" key="1">
    <source>
        <dbReference type="ARBA" id="ARBA00004167"/>
    </source>
</evidence>
<dbReference type="PANTHER" id="PTHR37461:SF1">
    <property type="entry name" value="ANTI-SIGMA-K FACTOR RSKA"/>
    <property type="match status" value="1"/>
</dbReference>
<evidence type="ECO:0000313" key="14">
    <source>
        <dbReference type="Proteomes" id="UP000549913"/>
    </source>
</evidence>
<evidence type="ECO:0000256" key="10">
    <source>
        <dbReference type="ARBA" id="ARBA00030803"/>
    </source>
</evidence>
<keyword evidence="5 11" id="KW-1133">Transmembrane helix</keyword>
<dbReference type="GO" id="GO:0005886">
    <property type="term" value="C:plasma membrane"/>
    <property type="evidence" value="ECO:0007669"/>
    <property type="project" value="UniProtKB-SubCell"/>
</dbReference>
<sequence>MTDRTDDTNGEGFDPRVSTGAYALDALTAAETAEFDQAIRSSASLREESDELRETASLIGLSVTPVEPSPELKRELMAKLLLTPQLPALPVQSSRSETATDARAALPDITPAAPADEGLPTALGQSAPVEARSAGGAENRARLRWFARPTTLVAAVAAAAALFVGGGFVGSAIVNSTSTTDVADSSASELARITAADDVQRASVAVAGGGNATVVWSNELGRSAVLAEGLPELPEGKVYEAWYIDAKGPVAAGTFTAAESGTSWHVLEGAMSAGDVVGVTVEPAGGSQQPTTEPIFAVESA</sequence>
<protein>
    <recommendedName>
        <fullName evidence="10">Regulator of SigK</fullName>
    </recommendedName>
    <alternativeName>
        <fullName evidence="9">Sigma-K anti-sigma factor RskA</fullName>
    </alternativeName>
</protein>
<gene>
    <name evidence="13" type="ORF">BJ984_001559</name>
</gene>
<evidence type="ECO:0000256" key="4">
    <source>
        <dbReference type="ARBA" id="ARBA00022692"/>
    </source>
</evidence>
<evidence type="ECO:0000259" key="12">
    <source>
        <dbReference type="Pfam" id="PF10099"/>
    </source>
</evidence>
<dbReference type="Gene3D" id="1.10.10.1320">
    <property type="entry name" value="Anti-sigma factor, zinc-finger domain"/>
    <property type="match status" value="1"/>
</dbReference>
<keyword evidence="8" id="KW-0804">Transcription</keyword>
<dbReference type="InterPro" id="IPR051474">
    <property type="entry name" value="Anti-sigma-K/W_factor"/>
</dbReference>
<dbReference type="RefSeq" id="WP_179547534.1">
    <property type="nucleotide sequence ID" value="NZ_BSEW01000001.1"/>
</dbReference>
<dbReference type="PANTHER" id="PTHR37461">
    <property type="entry name" value="ANTI-SIGMA-K FACTOR RSKA"/>
    <property type="match status" value="1"/>
</dbReference>
<evidence type="ECO:0000256" key="8">
    <source>
        <dbReference type="ARBA" id="ARBA00023163"/>
    </source>
</evidence>
<accession>A0A852SNH9</accession>